<dbReference type="AlphaFoldDB" id="A0AAN5CUB6"/>
<gene>
    <name evidence="1" type="ORF">PMAYCL1PPCAC_21158</name>
</gene>
<name>A0AAN5CUB6_9BILA</name>
<sequence>KETFHDSKVVSLVFDSKGVKEKNRNSALDAFFYDVLSRLRHMTGKAIEFSELAEDILIKGEVRRENSGSLTHSICPFEVNPVFDGTVSGFINGAVTKLAYKEEMASGTSLDEATKDDLAFRVRALLHGILDRGM</sequence>
<comment type="caution">
    <text evidence="1">The sequence shown here is derived from an EMBL/GenBank/DDBJ whole genome shotgun (WGS) entry which is preliminary data.</text>
</comment>
<reference evidence="2" key="1">
    <citation type="submission" date="2022-10" db="EMBL/GenBank/DDBJ databases">
        <title>Genome assembly of Pristionchus species.</title>
        <authorList>
            <person name="Yoshida K."/>
            <person name="Sommer R.J."/>
        </authorList>
    </citation>
    <scope>NUCLEOTIDE SEQUENCE [LARGE SCALE GENOMIC DNA]</scope>
    <source>
        <strain evidence="2">RS5460</strain>
    </source>
</reference>
<evidence type="ECO:0000313" key="2">
    <source>
        <dbReference type="Proteomes" id="UP001328107"/>
    </source>
</evidence>
<evidence type="ECO:0000313" key="1">
    <source>
        <dbReference type="EMBL" id="GMR50963.1"/>
    </source>
</evidence>
<accession>A0AAN5CUB6</accession>
<protein>
    <submittedName>
        <fullName evidence="1">Uncharacterized protein</fullName>
    </submittedName>
</protein>
<keyword evidence="2" id="KW-1185">Reference proteome</keyword>
<dbReference type="EMBL" id="BTRK01000005">
    <property type="protein sequence ID" value="GMR50963.1"/>
    <property type="molecule type" value="Genomic_DNA"/>
</dbReference>
<proteinExistence type="predicted"/>
<dbReference type="Proteomes" id="UP001328107">
    <property type="component" value="Unassembled WGS sequence"/>
</dbReference>
<feature type="non-terminal residue" evidence="1">
    <location>
        <position position="1"/>
    </location>
</feature>
<organism evidence="1 2">
    <name type="scientific">Pristionchus mayeri</name>
    <dbReference type="NCBI Taxonomy" id="1317129"/>
    <lineage>
        <taxon>Eukaryota</taxon>
        <taxon>Metazoa</taxon>
        <taxon>Ecdysozoa</taxon>
        <taxon>Nematoda</taxon>
        <taxon>Chromadorea</taxon>
        <taxon>Rhabditida</taxon>
        <taxon>Rhabditina</taxon>
        <taxon>Diplogasteromorpha</taxon>
        <taxon>Diplogasteroidea</taxon>
        <taxon>Neodiplogasteridae</taxon>
        <taxon>Pristionchus</taxon>
    </lineage>
</organism>